<name>D2QIJ9_SPILD</name>
<protein>
    <submittedName>
        <fullName evidence="1">Uncharacterized protein</fullName>
    </submittedName>
</protein>
<accession>D2QIJ9</accession>
<reference evidence="1 2" key="1">
    <citation type="journal article" date="2010" name="Stand. Genomic Sci.">
        <title>Complete genome sequence of Spirosoma linguale type strain (1).</title>
        <authorList>
            <person name="Lail K."/>
            <person name="Sikorski J."/>
            <person name="Saunders E."/>
            <person name="Lapidus A."/>
            <person name="Glavina Del Rio T."/>
            <person name="Copeland A."/>
            <person name="Tice H."/>
            <person name="Cheng J.-F."/>
            <person name="Lucas S."/>
            <person name="Nolan M."/>
            <person name="Bruce D."/>
            <person name="Goodwin L."/>
            <person name="Pitluck S."/>
            <person name="Ivanova N."/>
            <person name="Mavromatis K."/>
            <person name="Ovchinnikova G."/>
            <person name="Pati A."/>
            <person name="Chen A."/>
            <person name="Palaniappan K."/>
            <person name="Land M."/>
            <person name="Hauser L."/>
            <person name="Chang Y.-J."/>
            <person name="Jeffries C.D."/>
            <person name="Chain P."/>
            <person name="Brettin T."/>
            <person name="Detter J.C."/>
            <person name="Schuetze A."/>
            <person name="Rohde M."/>
            <person name="Tindall B.J."/>
            <person name="Goeker M."/>
            <person name="Bristow J."/>
            <person name="Eisen J.A."/>
            <person name="Markowitz V."/>
            <person name="Hugenholtz P."/>
            <person name="Kyrpides N.C."/>
            <person name="Klenk H.-P."/>
            <person name="Chen F."/>
        </authorList>
    </citation>
    <scope>NUCLEOTIDE SEQUENCE [LARGE SCALE GENOMIC DNA]</scope>
    <source>
        <strain evidence="2">ATCC 33905 / DSM 74 / LMG 10896 / Claus 1</strain>
    </source>
</reference>
<gene>
    <name evidence="1" type="ordered locus">Slin_2768</name>
</gene>
<dbReference type="KEGG" id="sli:Slin_2768"/>
<sequence length="57" mass="6938">MPINRIFPIRYKTLDSYLPNPYCKWNLNELVEACYQALYKCESIDKRVNLVFKLVYF</sequence>
<dbReference type="HOGENOM" id="CLU_2994429_0_0_10"/>
<evidence type="ECO:0000313" key="2">
    <source>
        <dbReference type="Proteomes" id="UP000002028"/>
    </source>
</evidence>
<organism evidence="1 2">
    <name type="scientific">Spirosoma linguale (strain ATCC 33905 / DSM 74 / LMG 10896 / Claus 1)</name>
    <dbReference type="NCBI Taxonomy" id="504472"/>
    <lineage>
        <taxon>Bacteria</taxon>
        <taxon>Pseudomonadati</taxon>
        <taxon>Bacteroidota</taxon>
        <taxon>Cytophagia</taxon>
        <taxon>Cytophagales</taxon>
        <taxon>Cytophagaceae</taxon>
        <taxon>Spirosoma</taxon>
    </lineage>
</organism>
<dbReference type="AlphaFoldDB" id="D2QIJ9"/>
<dbReference type="RefSeq" id="WP_012927315.1">
    <property type="nucleotide sequence ID" value="NC_013730.1"/>
</dbReference>
<dbReference type="STRING" id="504472.Slin_2768"/>
<dbReference type="Proteomes" id="UP000002028">
    <property type="component" value="Chromosome"/>
</dbReference>
<dbReference type="EMBL" id="CP001769">
    <property type="protein sequence ID" value="ADB38783.1"/>
    <property type="molecule type" value="Genomic_DNA"/>
</dbReference>
<proteinExistence type="predicted"/>
<keyword evidence="2" id="KW-1185">Reference proteome</keyword>
<evidence type="ECO:0000313" key="1">
    <source>
        <dbReference type="EMBL" id="ADB38783.1"/>
    </source>
</evidence>
<dbReference type="eggNOG" id="COG2378">
    <property type="taxonomic scope" value="Bacteria"/>
</dbReference>